<dbReference type="PRINTS" id="PR00313">
    <property type="entry name" value="CABNDNGRPT"/>
</dbReference>
<dbReference type="Pfam" id="PF00353">
    <property type="entry name" value="HemolysinCabind"/>
    <property type="match status" value="8"/>
</dbReference>
<dbReference type="AlphaFoldDB" id="A0A381YK63"/>
<evidence type="ECO:0000256" key="2">
    <source>
        <dbReference type="ARBA" id="ARBA00022525"/>
    </source>
</evidence>
<feature type="compositionally biased region" description="Acidic residues" evidence="3">
    <location>
        <begin position="755"/>
        <end position="767"/>
    </location>
</feature>
<protein>
    <recommendedName>
        <fullName evidence="5">Calcium-binding protein</fullName>
    </recommendedName>
</protein>
<accession>A0A381YK63</accession>
<dbReference type="InterPro" id="IPR011049">
    <property type="entry name" value="Serralysin-like_metalloprot_C"/>
</dbReference>
<evidence type="ECO:0000256" key="3">
    <source>
        <dbReference type="SAM" id="MobiDB-lite"/>
    </source>
</evidence>
<dbReference type="PANTHER" id="PTHR38340">
    <property type="entry name" value="S-LAYER PROTEIN"/>
    <property type="match status" value="1"/>
</dbReference>
<dbReference type="PANTHER" id="PTHR38340:SF1">
    <property type="entry name" value="S-LAYER PROTEIN"/>
    <property type="match status" value="1"/>
</dbReference>
<feature type="non-terminal residue" evidence="4">
    <location>
        <position position="981"/>
    </location>
</feature>
<dbReference type="InterPro" id="IPR018511">
    <property type="entry name" value="Hemolysin-typ_Ca-bd_CS"/>
</dbReference>
<evidence type="ECO:0008006" key="5">
    <source>
        <dbReference type="Google" id="ProtNLM"/>
    </source>
</evidence>
<proteinExistence type="predicted"/>
<keyword evidence="2" id="KW-0964">Secreted</keyword>
<organism evidence="4">
    <name type="scientific">marine metagenome</name>
    <dbReference type="NCBI Taxonomy" id="408172"/>
    <lineage>
        <taxon>unclassified sequences</taxon>
        <taxon>metagenomes</taxon>
        <taxon>ecological metagenomes</taxon>
    </lineage>
</organism>
<dbReference type="InterPro" id="IPR050557">
    <property type="entry name" value="RTX_toxin/Mannuronan_C5-epim"/>
</dbReference>
<dbReference type="InterPro" id="IPR001343">
    <property type="entry name" value="Hemolysn_Ca-bd"/>
</dbReference>
<reference evidence="4" key="1">
    <citation type="submission" date="2018-05" db="EMBL/GenBank/DDBJ databases">
        <authorList>
            <person name="Lanie J.A."/>
            <person name="Ng W.-L."/>
            <person name="Kazmierczak K.M."/>
            <person name="Andrzejewski T.M."/>
            <person name="Davidsen T.M."/>
            <person name="Wayne K.J."/>
            <person name="Tettelin H."/>
            <person name="Glass J.I."/>
            <person name="Rusch D."/>
            <person name="Podicherti R."/>
            <person name="Tsui H.-C.T."/>
            <person name="Winkler M.E."/>
        </authorList>
    </citation>
    <scope>NUCLEOTIDE SEQUENCE</scope>
</reference>
<dbReference type="GO" id="GO:0005576">
    <property type="term" value="C:extracellular region"/>
    <property type="evidence" value="ECO:0007669"/>
    <property type="project" value="UniProtKB-SubCell"/>
</dbReference>
<dbReference type="GO" id="GO:0005509">
    <property type="term" value="F:calcium ion binding"/>
    <property type="evidence" value="ECO:0007669"/>
    <property type="project" value="InterPro"/>
</dbReference>
<sequence length="981" mass="98453">VAIFTQDFRSASVDTIATFDPSQDVIDFTSLNAGRGPEEFLRGAASQFGDRARAFNDGKIVDAQGEGVSLAEVNGGTMISAGEGNSLFVANITPDQLGVGNITVDGQAIDVSPDSDLQSILDVIAPTGGVTAEGGDGDDTLTGSVGSDTLDGGAGDDLLKSGRGADTLDGGEGNDTLDGGMGDDVIYGGEGNDVLRGDQQDDFLDGGAGDDVLRGGAGTDTLVGGAGDDVLDGGARSDVLTGGDGRDTFVQDFSLGGADTITDFNPTEDTIDVRGIVEGDLAVEVVDGGTLITAGENSSLFVANVTPDQLGVSNVTVEGQALTNASPLEGILSSFEGNQSLTEGGLEGDALANSTTEDATAVGDGLTTADNDVEDLVLKGSKGNDTLEGGTGDDFLKGGQREDILRGGEGDDRLQGDMGSDVLEGGAGNDALDGGKGLDTLDGGAGDDILTGGGAADTFVQDFSEPGNDTITDFNPEEDVIDFRGGNDFGNITVSGVEGGTLISAGEGNSLFIENVIPDQLGASNLTFDGQAFVSNSGDAGLESIFSDLADGTAILEDPLGGSDGDDILKGSSANDVLDGGAGDDTLTGGKGADKLEGGEGEDTLDGGRGADTIDGGVGNDILTGGTGDDILDGGAGDDILTGGVNSDTFVQDFSVAGNDTITDFNPDQDVVDFRGLDGLTNITVSELFGDTVINAGNGNTLTFQNITPEQLSVENIKIDGAAVTAGANGSNISSLLQDASSTGDNILSGTGSDETLDGAEGLESDDGFDIRTDALANDSDQTGEDTLEGGAGDDTPAFFTQVRGNFDSANTIKTGGEGDDILEGGMANNTLEGGAGDDTLKGFMGDDYLVGGDGDDTLMGMGSNDVLTGGAGNDTFVQDFRDTGHDIITDFNPSEDTIALNGVQNSFEVSVTAVDGGTLIDSGTGNTLFVANVQPDQLGASNVTINGEAPNFGPEDTLESVLGNVAAELQGDTLNLRGFT</sequence>
<feature type="region of interest" description="Disordered" evidence="3">
    <location>
        <begin position="746"/>
        <end position="767"/>
    </location>
</feature>
<feature type="region of interest" description="Disordered" evidence="3">
    <location>
        <begin position="566"/>
        <end position="611"/>
    </location>
</feature>
<dbReference type="Gene3D" id="2.150.10.10">
    <property type="entry name" value="Serralysin-like metalloprotease, C-terminal"/>
    <property type="match status" value="7"/>
</dbReference>
<evidence type="ECO:0000256" key="1">
    <source>
        <dbReference type="ARBA" id="ARBA00004613"/>
    </source>
</evidence>
<feature type="region of interest" description="Disordered" evidence="3">
    <location>
        <begin position="128"/>
        <end position="180"/>
    </location>
</feature>
<gene>
    <name evidence="4" type="ORF">METZ01_LOCUS130300</name>
</gene>
<evidence type="ECO:0000313" key="4">
    <source>
        <dbReference type="EMBL" id="SVA77446.1"/>
    </source>
</evidence>
<dbReference type="PROSITE" id="PS00330">
    <property type="entry name" value="HEMOLYSIN_CALCIUM"/>
    <property type="match status" value="10"/>
</dbReference>
<comment type="subcellular location">
    <subcellularLocation>
        <location evidence="1">Secreted</location>
    </subcellularLocation>
</comment>
<dbReference type="SUPFAM" id="SSF51120">
    <property type="entry name" value="beta-Roll"/>
    <property type="match status" value="6"/>
</dbReference>
<feature type="non-terminal residue" evidence="4">
    <location>
        <position position="1"/>
    </location>
</feature>
<dbReference type="EMBL" id="UINC01018437">
    <property type="protein sequence ID" value="SVA77446.1"/>
    <property type="molecule type" value="Genomic_DNA"/>
</dbReference>
<name>A0A381YK63_9ZZZZ</name>